<feature type="region of interest" description="Disordered" evidence="19">
    <location>
        <begin position="180"/>
        <end position="205"/>
    </location>
</feature>
<dbReference type="Pfam" id="PF11412">
    <property type="entry name" value="DsbD_N"/>
    <property type="match status" value="2"/>
</dbReference>
<protein>
    <recommendedName>
        <fullName evidence="18">Thiol:disulfide interchange protein DsbD</fullName>
        <ecNumber evidence="18">1.8.1.8</ecNumber>
    </recommendedName>
    <alternativeName>
        <fullName evidence="18">Protein-disulfide reductase</fullName>
        <shortName evidence="18">Disulfide reductase</shortName>
    </alternativeName>
</protein>
<feature type="transmembrane region" description="Helical" evidence="18">
    <location>
        <begin position="371"/>
        <end position="393"/>
    </location>
</feature>
<keyword evidence="12 18" id="KW-0520">NAD</keyword>
<feature type="transmembrane region" description="Helical" evidence="18">
    <location>
        <begin position="456"/>
        <end position="476"/>
    </location>
</feature>
<dbReference type="Gene3D" id="2.60.40.1250">
    <property type="entry name" value="Thiol:disulfide interchange protein DsbD, N-terminal domain"/>
    <property type="match status" value="1"/>
</dbReference>
<dbReference type="InterPro" id="IPR013766">
    <property type="entry name" value="Thioredoxin_domain"/>
</dbReference>
<dbReference type="GO" id="GO:0045454">
    <property type="term" value="P:cell redox homeostasis"/>
    <property type="evidence" value="ECO:0007669"/>
    <property type="project" value="TreeGrafter"/>
</dbReference>
<keyword evidence="7" id="KW-0732">Signal</keyword>
<dbReference type="NCBIfam" id="NF001419">
    <property type="entry name" value="PRK00293.1"/>
    <property type="match status" value="1"/>
</dbReference>
<dbReference type="EMBL" id="CAADFN010000005">
    <property type="protein sequence ID" value="VFK14039.1"/>
    <property type="molecule type" value="Genomic_DNA"/>
</dbReference>
<reference evidence="21" key="1">
    <citation type="submission" date="2019-02" db="EMBL/GenBank/DDBJ databases">
        <authorList>
            <person name="Gruber-Vodicka R. H."/>
            <person name="Seah K. B. B."/>
        </authorList>
    </citation>
    <scope>NUCLEOTIDE SEQUENCE</scope>
    <source>
        <strain evidence="21">BECK_BY7</strain>
    </source>
</reference>
<evidence type="ECO:0000256" key="6">
    <source>
        <dbReference type="ARBA" id="ARBA00022692"/>
    </source>
</evidence>
<feature type="transmembrane region" description="Helical" evidence="18">
    <location>
        <begin position="34"/>
        <end position="53"/>
    </location>
</feature>
<dbReference type="Gene3D" id="3.40.30.10">
    <property type="entry name" value="Glutaredoxin"/>
    <property type="match status" value="1"/>
</dbReference>
<feature type="transmembrane region" description="Helical" evidence="18">
    <location>
        <begin position="291"/>
        <end position="322"/>
    </location>
</feature>
<feature type="transmembrane region" description="Helical" evidence="18">
    <location>
        <begin position="488"/>
        <end position="506"/>
    </location>
</feature>
<keyword evidence="14 18" id="KW-1015">Disulfide bond</keyword>
<evidence type="ECO:0000256" key="9">
    <source>
        <dbReference type="ARBA" id="ARBA00022982"/>
    </source>
</evidence>
<feature type="domain" description="Thioredoxin" evidence="20">
    <location>
        <begin position="565"/>
        <end position="714"/>
    </location>
</feature>
<keyword evidence="3 18" id="KW-0813">Transport</keyword>
<name>A0A450WAI4_9GAMM</name>
<comment type="function">
    <text evidence="18">Required to facilitate the formation of correct disulfide bonds in some periplasmic proteins and for the assembly of the periplasmic c-type cytochromes. Acts by transferring electrons from cytoplasmic thioredoxin to the periplasm. This transfer involves a cascade of disulfide bond formation and reduction steps.</text>
</comment>
<feature type="disulfide bond" description="Redox-active" evidence="18">
    <location>
        <begin position="220"/>
        <end position="226"/>
    </location>
</feature>
<dbReference type="PANTHER" id="PTHR32234">
    <property type="entry name" value="THIOL:DISULFIDE INTERCHANGE PROTEIN DSBD"/>
    <property type="match status" value="1"/>
</dbReference>
<dbReference type="InterPro" id="IPR035671">
    <property type="entry name" value="DsbD_gamma"/>
</dbReference>
<evidence type="ECO:0000256" key="16">
    <source>
        <dbReference type="ARBA" id="ARBA00047388"/>
    </source>
</evidence>
<dbReference type="Pfam" id="PF02683">
    <property type="entry name" value="DsbD_TM"/>
    <property type="match status" value="1"/>
</dbReference>
<accession>A0A450WAI4</accession>
<evidence type="ECO:0000256" key="18">
    <source>
        <dbReference type="HAMAP-Rule" id="MF_00399"/>
    </source>
</evidence>
<comment type="similarity">
    <text evidence="2 18">Belongs to the thioredoxin family. DsbD subfamily.</text>
</comment>
<keyword evidence="5 18" id="KW-0997">Cell inner membrane</keyword>
<evidence type="ECO:0000256" key="8">
    <source>
        <dbReference type="ARBA" id="ARBA00022748"/>
    </source>
</evidence>
<keyword evidence="8 18" id="KW-0201">Cytochrome c-type biogenesis</keyword>
<dbReference type="InterPro" id="IPR036249">
    <property type="entry name" value="Thioredoxin-like_sf"/>
</dbReference>
<comment type="subcellular location">
    <subcellularLocation>
        <location evidence="1 18">Cell inner membrane</location>
        <topology evidence="1 18">Multi-pass membrane protein</topology>
    </subcellularLocation>
</comment>
<dbReference type="InterPro" id="IPR022910">
    <property type="entry name" value="Thiol_diS_interchange_DbsD"/>
</dbReference>
<sequence length="717" mass="77373">MGNHIAVFGVKPIDNTTWASLPPWKYGSRARHTACLLAIVVAIIIGGMFSAPVSSASPAPSGNFISFDSGANPPSKLLSRGGKSGLFSGEDILPPDEAFPPPHAEVRDADTLFIQWQITKGYYLYRDRFRFEIQGAPGVQLGSPRIPRGVSKEEEDSGPVEVFFDEVGIALPIIRRAPTQIPLRDPRQSSDASLPHTDAPTRTENSKTIALQLTVGYQGCAEAGLCYPPSTKTLHLDLPDSGDRDGQGNSITTRPTTIQPTTGIAATGKEVMGTTLPESDRLAYAILGNSLWMVLPIFFGFGLLLGFTPCVLPMVPIIASIIAGQGKAITTRKALALSMTYVLAMAVTYTVAGVIAGLSGRNLQAAFQNPWVITTFSAIFVLLALSTFGLFRIQIPITWQTKLTMRSNLQKGGTFAGVGIMGFLSALIMGPCVAPPLAGALIAIGTTGNPIRGGLALFSLSLGMGAPLIAVGTSAGRWLPKTGPWMEITKNIFGVLLLVVAIYLLGRVIPNWVSMFLWAVLLIMIGTYLGALDRLESSDGGWRRFRKGAGIIAMVHGITLMVGASLEYGLVPSKGFVTGGDPEVHAPLFERIKTHQELEAKLAASGVRDSTRNDRGNRLIMLDYYADWCATCKEMERRTFPDPGVRRVLADMVLLQADVTDNDEQDQAMLRAFGLYGPPAILFFGPDGKEYSAYRVQGFMNAEEFREHVRRLRDTIP</sequence>
<dbReference type="EC" id="1.8.1.8" evidence="18"/>
<evidence type="ECO:0000259" key="20">
    <source>
        <dbReference type="PROSITE" id="PS51352"/>
    </source>
</evidence>
<dbReference type="PANTHER" id="PTHR32234:SF0">
    <property type="entry name" value="THIOL:DISULFIDE INTERCHANGE PROTEIN DSBD"/>
    <property type="match status" value="1"/>
</dbReference>
<dbReference type="SUPFAM" id="SSF52833">
    <property type="entry name" value="Thioredoxin-like"/>
    <property type="match status" value="1"/>
</dbReference>
<evidence type="ECO:0000256" key="10">
    <source>
        <dbReference type="ARBA" id="ARBA00022989"/>
    </source>
</evidence>
<comment type="catalytic activity">
    <reaction evidence="17 18">
        <text>[protein]-dithiol + NADP(+) = [protein]-disulfide + NADPH + H(+)</text>
        <dbReference type="Rhea" id="RHEA:18753"/>
        <dbReference type="Rhea" id="RHEA-COMP:10593"/>
        <dbReference type="Rhea" id="RHEA-COMP:10594"/>
        <dbReference type="ChEBI" id="CHEBI:15378"/>
        <dbReference type="ChEBI" id="CHEBI:29950"/>
        <dbReference type="ChEBI" id="CHEBI:50058"/>
        <dbReference type="ChEBI" id="CHEBI:57783"/>
        <dbReference type="ChEBI" id="CHEBI:58349"/>
        <dbReference type="EC" id="1.8.1.8"/>
    </reaction>
</comment>
<proteinExistence type="inferred from homology"/>
<keyword evidence="4 18" id="KW-1003">Cell membrane</keyword>
<dbReference type="InterPro" id="IPR036929">
    <property type="entry name" value="DsbDN_sf"/>
</dbReference>
<feature type="compositionally biased region" description="Basic and acidic residues" evidence="19">
    <location>
        <begin position="237"/>
        <end position="246"/>
    </location>
</feature>
<evidence type="ECO:0000256" key="12">
    <source>
        <dbReference type="ARBA" id="ARBA00023027"/>
    </source>
</evidence>
<evidence type="ECO:0000256" key="11">
    <source>
        <dbReference type="ARBA" id="ARBA00023002"/>
    </source>
</evidence>
<feature type="transmembrane region" description="Helical" evidence="18">
    <location>
        <begin position="334"/>
        <end position="359"/>
    </location>
</feature>
<keyword evidence="10 18" id="KW-1133">Transmembrane helix</keyword>
<evidence type="ECO:0000256" key="7">
    <source>
        <dbReference type="ARBA" id="ARBA00022729"/>
    </source>
</evidence>
<dbReference type="GO" id="GO:0005886">
    <property type="term" value="C:plasma membrane"/>
    <property type="evidence" value="ECO:0007669"/>
    <property type="project" value="UniProtKB-SubCell"/>
</dbReference>
<dbReference type="GO" id="GO:0009055">
    <property type="term" value="F:electron transfer activity"/>
    <property type="evidence" value="ECO:0007669"/>
    <property type="project" value="UniProtKB-UniRule"/>
</dbReference>
<dbReference type="GO" id="GO:0017004">
    <property type="term" value="P:cytochrome complex assembly"/>
    <property type="evidence" value="ECO:0007669"/>
    <property type="project" value="UniProtKB-UniRule"/>
</dbReference>
<evidence type="ECO:0000256" key="15">
    <source>
        <dbReference type="ARBA" id="ARBA00023284"/>
    </source>
</evidence>
<evidence type="ECO:0000256" key="17">
    <source>
        <dbReference type="ARBA" id="ARBA00047804"/>
    </source>
</evidence>
<feature type="disulfide bond" description="Redox-active" evidence="18">
    <location>
        <begin position="629"/>
        <end position="632"/>
    </location>
</feature>
<feature type="region of interest" description="Disordered" evidence="19">
    <location>
        <begin position="237"/>
        <end position="260"/>
    </location>
</feature>
<keyword evidence="15 18" id="KW-0676">Redox-active center</keyword>
<dbReference type="SUPFAM" id="SSF74863">
    <property type="entry name" value="Thiol:disulfide interchange protein DsbD, N-terminal domain (DsbD-alpha)"/>
    <property type="match status" value="2"/>
</dbReference>
<keyword evidence="13 18" id="KW-0472">Membrane</keyword>
<dbReference type="Pfam" id="PF13899">
    <property type="entry name" value="Thioredoxin_7"/>
    <property type="match status" value="1"/>
</dbReference>
<evidence type="ECO:0000256" key="2">
    <source>
        <dbReference type="ARBA" id="ARBA00007241"/>
    </source>
</evidence>
<evidence type="ECO:0000313" key="21">
    <source>
        <dbReference type="EMBL" id="VFK14039.1"/>
    </source>
</evidence>
<gene>
    <name evidence="18" type="primary">dsbD</name>
    <name evidence="21" type="ORF">BECKLFY1418C_GA0070996_100539</name>
</gene>
<dbReference type="PROSITE" id="PS51352">
    <property type="entry name" value="THIOREDOXIN_2"/>
    <property type="match status" value="1"/>
</dbReference>
<feature type="compositionally biased region" description="Low complexity" evidence="19">
    <location>
        <begin position="251"/>
        <end position="260"/>
    </location>
</feature>
<dbReference type="GO" id="GO:0047134">
    <property type="term" value="F:protein-disulfide reductase [NAD(P)H] activity"/>
    <property type="evidence" value="ECO:0007669"/>
    <property type="project" value="UniProtKB-UniRule"/>
</dbReference>
<dbReference type="HAMAP" id="MF_00399">
    <property type="entry name" value="DbsD"/>
    <property type="match status" value="1"/>
</dbReference>
<evidence type="ECO:0000256" key="13">
    <source>
        <dbReference type="ARBA" id="ARBA00023136"/>
    </source>
</evidence>
<feature type="disulfide bond" description="Redox-active" evidence="18">
    <location>
        <begin position="310"/>
        <end position="432"/>
    </location>
</feature>
<evidence type="ECO:0000256" key="14">
    <source>
        <dbReference type="ARBA" id="ARBA00023157"/>
    </source>
</evidence>
<keyword evidence="11 18" id="KW-0560">Oxidoreductase</keyword>
<dbReference type="InterPro" id="IPR017937">
    <property type="entry name" value="Thioredoxin_CS"/>
</dbReference>
<keyword evidence="6 18" id="KW-0812">Transmembrane</keyword>
<evidence type="ECO:0000256" key="19">
    <source>
        <dbReference type="SAM" id="MobiDB-lite"/>
    </source>
</evidence>
<comment type="catalytic activity">
    <reaction evidence="16 18">
        <text>[protein]-dithiol + NAD(+) = [protein]-disulfide + NADH + H(+)</text>
        <dbReference type="Rhea" id="RHEA:18749"/>
        <dbReference type="Rhea" id="RHEA-COMP:10593"/>
        <dbReference type="Rhea" id="RHEA-COMP:10594"/>
        <dbReference type="ChEBI" id="CHEBI:15378"/>
        <dbReference type="ChEBI" id="CHEBI:29950"/>
        <dbReference type="ChEBI" id="CHEBI:50058"/>
        <dbReference type="ChEBI" id="CHEBI:57540"/>
        <dbReference type="ChEBI" id="CHEBI:57945"/>
        <dbReference type="EC" id="1.8.1.8"/>
    </reaction>
</comment>
<evidence type="ECO:0000256" key="5">
    <source>
        <dbReference type="ARBA" id="ARBA00022519"/>
    </source>
</evidence>
<feature type="transmembrane region" description="Helical" evidence="18">
    <location>
        <begin position="551"/>
        <end position="571"/>
    </location>
</feature>
<feature type="transmembrane region" description="Helical" evidence="18">
    <location>
        <begin position="512"/>
        <end position="531"/>
    </location>
</feature>
<evidence type="ECO:0000256" key="4">
    <source>
        <dbReference type="ARBA" id="ARBA00022475"/>
    </source>
</evidence>
<feature type="transmembrane region" description="Helical" evidence="18">
    <location>
        <begin position="414"/>
        <end position="444"/>
    </location>
</feature>
<dbReference type="InterPro" id="IPR003834">
    <property type="entry name" value="Cyt_c_assmbl_TM_dom"/>
</dbReference>
<organism evidence="21">
    <name type="scientific">Candidatus Kentrum sp. LFY</name>
    <dbReference type="NCBI Taxonomy" id="2126342"/>
    <lineage>
        <taxon>Bacteria</taxon>
        <taxon>Pseudomonadati</taxon>
        <taxon>Pseudomonadota</taxon>
        <taxon>Gammaproteobacteria</taxon>
        <taxon>Candidatus Kentrum</taxon>
    </lineage>
</organism>
<dbReference type="CDD" id="cd02953">
    <property type="entry name" value="DsbDgamma"/>
    <property type="match status" value="1"/>
</dbReference>
<dbReference type="AlphaFoldDB" id="A0A450WAI4"/>
<dbReference type="PROSITE" id="PS00194">
    <property type="entry name" value="THIOREDOXIN_1"/>
    <property type="match status" value="1"/>
</dbReference>
<keyword evidence="9 18" id="KW-0249">Electron transport</keyword>
<evidence type="ECO:0000256" key="3">
    <source>
        <dbReference type="ARBA" id="ARBA00022448"/>
    </source>
</evidence>
<dbReference type="InterPro" id="IPR028250">
    <property type="entry name" value="DsbDN"/>
</dbReference>
<evidence type="ECO:0000256" key="1">
    <source>
        <dbReference type="ARBA" id="ARBA00004429"/>
    </source>
</evidence>